<evidence type="ECO:0008006" key="3">
    <source>
        <dbReference type="Google" id="ProtNLM"/>
    </source>
</evidence>
<keyword evidence="2" id="KW-1185">Reference proteome</keyword>
<dbReference type="AlphaFoldDB" id="A0A8H9L3Z4"/>
<dbReference type="Proteomes" id="UP000600547">
    <property type="component" value="Unassembled WGS sequence"/>
</dbReference>
<proteinExistence type="predicted"/>
<gene>
    <name evidence="1" type="ORF">GCM10008956_03200</name>
</gene>
<dbReference type="EMBL" id="BMQG01000001">
    <property type="protein sequence ID" value="GGM30511.1"/>
    <property type="molecule type" value="Genomic_DNA"/>
</dbReference>
<evidence type="ECO:0000313" key="2">
    <source>
        <dbReference type="Proteomes" id="UP000600547"/>
    </source>
</evidence>
<organism evidence="1 2">
    <name type="scientific">Deinococcus arenae</name>
    <dbReference type="NCBI Taxonomy" id="1452751"/>
    <lineage>
        <taxon>Bacteria</taxon>
        <taxon>Thermotogati</taxon>
        <taxon>Deinococcota</taxon>
        <taxon>Deinococci</taxon>
        <taxon>Deinococcales</taxon>
        <taxon>Deinococcaceae</taxon>
        <taxon>Deinococcus</taxon>
    </lineage>
</organism>
<name>A0A8H9L3Z4_9DEIO</name>
<protein>
    <recommendedName>
        <fullName evidence="3">Lipoprotein</fullName>
    </recommendedName>
</protein>
<dbReference type="PROSITE" id="PS51257">
    <property type="entry name" value="PROKAR_LIPOPROTEIN"/>
    <property type="match status" value="1"/>
</dbReference>
<accession>A0A8H9L3Z4</accession>
<reference evidence="2" key="1">
    <citation type="journal article" date="2019" name="Int. J. Syst. Evol. Microbiol.">
        <title>The Global Catalogue of Microorganisms (GCM) 10K type strain sequencing project: providing services to taxonomists for standard genome sequencing and annotation.</title>
        <authorList>
            <consortium name="The Broad Institute Genomics Platform"/>
            <consortium name="The Broad Institute Genome Sequencing Center for Infectious Disease"/>
            <person name="Wu L."/>
            <person name="Ma J."/>
        </authorList>
    </citation>
    <scope>NUCLEOTIDE SEQUENCE [LARGE SCALE GENOMIC DNA]</scope>
    <source>
        <strain evidence="2">JCM 31047</strain>
    </source>
</reference>
<sequence length="114" mass="12347">MNRMHGTGVRWGYAGLVNRISLTCPVLLLLALTACGAVESSNAGTPCQEVASVNLARSVRVPYDTERFEALPGGGESERFRVTLLDRGEVLERYAFTCLESASGSVKLTWTQLP</sequence>
<comment type="caution">
    <text evidence="1">The sequence shown here is derived from an EMBL/GenBank/DDBJ whole genome shotgun (WGS) entry which is preliminary data.</text>
</comment>
<evidence type="ECO:0000313" key="1">
    <source>
        <dbReference type="EMBL" id="GGM30511.1"/>
    </source>
</evidence>